<keyword evidence="1" id="KW-0472">Membrane</keyword>
<organism evidence="2 3">
    <name type="scientific">Fusibacter bizertensis</name>
    <dbReference type="NCBI Taxonomy" id="1488331"/>
    <lineage>
        <taxon>Bacteria</taxon>
        <taxon>Bacillati</taxon>
        <taxon>Bacillota</taxon>
        <taxon>Clostridia</taxon>
        <taxon>Eubacteriales</taxon>
        <taxon>Eubacteriales Family XII. Incertae Sedis</taxon>
        <taxon>Fusibacter</taxon>
    </lineage>
</organism>
<evidence type="ECO:0000313" key="2">
    <source>
        <dbReference type="EMBL" id="MDH8677034.1"/>
    </source>
</evidence>
<keyword evidence="1" id="KW-1133">Transmembrane helix</keyword>
<proteinExistence type="predicted"/>
<dbReference type="RefSeq" id="WP_281092832.1">
    <property type="nucleotide sequence ID" value="NZ_JARYZI010000001.1"/>
</dbReference>
<gene>
    <name evidence="2" type="ORF">QE109_02680</name>
</gene>
<feature type="transmembrane region" description="Helical" evidence="1">
    <location>
        <begin position="7"/>
        <end position="24"/>
    </location>
</feature>
<accession>A0ABT6N9G0</accession>
<feature type="transmembrane region" description="Helical" evidence="1">
    <location>
        <begin position="94"/>
        <end position="114"/>
    </location>
</feature>
<reference evidence="2 3" key="1">
    <citation type="submission" date="2023-04" db="EMBL/GenBank/DDBJ databases">
        <title>Fusibacter bizertensis strain WBS, isolated from littoral bottom sediments of the Arctic seas - biochemical and genomic analysis.</title>
        <authorList>
            <person name="Brioukhanov A.L."/>
        </authorList>
    </citation>
    <scope>NUCLEOTIDE SEQUENCE [LARGE SCALE GENOMIC DNA]</scope>
    <source>
        <strain evidence="2 3">WBS</strain>
    </source>
</reference>
<name>A0ABT6N9G0_9FIRM</name>
<feature type="transmembrane region" description="Helical" evidence="1">
    <location>
        <begin position="39"/>
        <end position="58"/>
    </location>
</feature>
<sequence>MKGFSILFILNGLSIFIQSIINVIEDKNGRFITLKFDPQLYIIGIFLGLLFVLTGVGIGFRKRYAYYLSVSLCSLMSLYVFVGAVLLINQNSNGPLVLIIIILLIYLAIARYILKRKVYFDKS</sequence>
<evidence type="ECO:0000256" key="1">
    <source>
        <dbReference type="SAM" id="Phobius"/>
    </source>
</evidence>
<feature type="transmembrane region" description="Helical" evidence="1">
    <location>
        <begin position="65"/>
        <end position="88"/>
    </location>
</feature>
<evidence type="ECO:0000313" key="3">
    <source>
        <dbReference type="Proteomes" id="UP001158045"/>
    </source>
</evidence>
<protein>
    <submittedName>
        <fullName evidence="2">Uncharacterized protein</fullName>
    </submittedName>
</protein>
<comment type="caution">
    <text evidence="2">The sequence shown here is derived from an EMBL/GenBank/DDBJ whole genome shotgun (WGS) entry which is preliminary data.</text>
</comment>
<dbReference type="EMBL" id="JARYZI010000001">
    <property type="protein sequence ID" value="MDH8677034.1"/>
    <property type="molecule type" value="Genomic_DNA"/>
</dbReference>
<dbReference type="Proteomes" id="UP001158045">
    <property type="component" value="Unassembled WGS sequence"/>
</dbReference>
<keyword evidence="3" id="KW-1185">Reference proteome</keyword>
<keyword evidence="1" id="KW-0812">Transmembrane</keyword>